<sequence>MRRILLLATTILAAPMMGAVAQTCSLDAAAAPVDQTPVVAAAVQTPRISDEEIRSHQVLRRLASRGAILRDLGSEHGVRGILAQAPGGEAQTFYLLPDGMGVVAGMLWDVTNPDRNAWDATSRQVRPFLPAVRVQDRGPALQARGAALPPLTGVDDTVRPISGGAVTESPVLTYLASEGAALSDIGLDHGVRAVFGRTPTQFQTYYVTPDGRAVITGILWDLTAADPGRRNVTLRQTRSIPGVVPTVAIGTQAAAALQQQGQPAVEVERVQAVDGLSLLANAHVGVVGQAGAPIVYMVFDPLCPYSVRGMDELRPAIAAGQLQIALLPVAGLDNHNNGQSTLAARSLLSVPPEDMADAWTKVVQATRRRQSFGIGILTGSDVQLQDNKSIAVSLGVESFPTFVWRQPDGTAGTFVGSGGVQQILRAVGR</sequence>
<dbReference type="EMBL" id="JAUFPN010000015">
    <property type="protein sequence ID" value="MDN3563080.1"/>
    <property type="molecule type" value="Genomic_DNA"/>
</dbReference>
<dbReference type="Gene3D" id="3.10.450.70">
    <property type="entry name" value="Disulphide bond isomerase, DsbC/G, N-terminal"/>
    <property type="match status" value="2"/>
</dbReference>
<dbReference type="InterPro" id="IPR009094">
    <property type="entry name" value="DiS-bond_isomerase_DsbC/G_N_sf"/>
</dbReference>
<feature type="chain" id="PRO_5045251298" description="Thioredoxin-like fold domain-containing protein" evidence="1">
    <location>
        <begin position="22"/>
        <end position="429"/>
    </location>
</feature>
<dbReference type="RefSeq" id="WP_290314815.1">
    <property type="nucleotide sequence ID" value="NZ_JAUFPN010000015.1"/>
</dbReference>
<accession>A0ABT8A031</accession>
<evidence type="ECO:0000313" key="2">
    <source>
        <dbReference type="EMBL" id="MDN3563080.1"/>
    </source>
</evidence>
<reference evidence="3" key="1">
    <citation type="journal article" date="2019" name="Int. J. Syst. Evol. Microbiol.">
        <title>The Global Catalogue of Microorganisms (GCM) 10K type strain sequencing project: providing services to taxonomists for standard genome sequencing and annotation.</title>
        <authorList>
            <consortium name="The Broad Institute Genomics Platform"/>
            <consortium name="The Broad Institute Genome Sequencing Center for Infectious Disease"/>
            <person name="Wu L."/>
            <person name="Ma J."/>
        </authorList>
    </citation>
    <scope>NUCLEOTIDE SEQUENCE [LARGE SCALE GENOMIC DNA]</scope>
    <source>
        <strain evidence="3">CECT 7131</strain>
    </source>
</reference>
<keyword evidence="1" id="KW-0732">Signal</keyword>
<evidence type="ECO:0000256" key="1">
    <source>
        <dbReference type="SAM" id="SignalP"/>
    </source>
</evidence>
<dbReference type="InterPro" id="IPR036249">
    <property type="entry name" value="Thioredoxin-like_sf"/>
</dbReference>
<dbReference type="SUPFAM" id="SSF52833">
    <property type="entry name" value="Thioredoxin-like"/>
    <property type="match status" value="1"/>
</dbReference>
<evidence type="ECO:0000313" key="3">
    <source>
        <dbReference type="Proteomes" id="UP001529369"/>
    </source>
</evidence>
<gene>
    <name evidence="2" type="ORF">QWZ14_01650</name>
</gene>
<dbReference type="InterPro" id="IPR051470">
    <property type="entry name" value="Thiol:disulfide_interchange"/>
</dbReference>
<evidence type="ECO:0008006" key="4">
    <source>
        <dbReference type="Google" id="ProtNLM"/>
    </source>
</evidence>
<comment type="caution">
    <text evidence="2">The sequence shown here is derived from an EMBL/GenBank/DDBJ whole genome shotgun (WGS) entry which is preliminary data.</text>
</comment>
<dbReference type="Proteomes" id="UP001529369">
    <property type="component" value="Unassembled WGS sequence"/>
</dbReference>
<dbReference type="PANTHER" id="PTHR35272:SF3">
    <property type="entry name" value="THIOL:DISULFIDE INTERCHANGE PROTEIN DSBC"/>
    <property type="match status" value="1"/>
</dbReference>
<name>A0ABT8A031_9PROT</name>
<organism evidence="2 3">
    <name type="scientific">Paeniroseomonas aquatica</name>
    <dbReference type="NCBI Taxonomy" id="373043"/>
    <lineage>
        <taxon>Bacteria</taxon>
        <taxon>Pseudomonadati</taxon>
        <taxon>Pseudomonadota</taxon>
        <taxon>Alphaproteobacteria</taxon>
        <taxon>Acetobacterales</taxon>
        <taxon>Acetobacteraceae</taxon>
        <taxon>Paeniroseomonas</taxon>
    </lineage>
</organism>
<dbReference type="Gene3D" id="3.40.30.10">
    <property type="entry name" value="Glutaredoxin"/>
    <property type="match status" value="1"/>
</dbReference>
<keyword evidence="3" id="KW-1185">Reference proteome</keyword>
<proteinExistence type="predicted"/>
<feature type="signal peptide" evidence="1">
    <location>
        <begin position="1"/>
        <end position="21"/>
    </location>
</feature>
<dbReference type="PANTHER" id="PTHR35272">
    <property type="entry name" value="THIOL:DISULFIDE INTERCHANGE PROTEIN DSBC-RELATED"/>
    <property type="match status" value="1"/>
</dbReference>
<protein>
    <recommendedName>
        <fullName evidence="4">Thioredoxin-like fold domain-containing protein</fullName>
    </recommendedName>
</protein>